<reference evidence="1" key="1">
    <citation type="submission" date="2023-03" db="EMBL/GenBank/DDBJ databases">
        <title>Stygiobacter electus gen. nov., sp. nov., facultatively anaerobic thermotolerant bacterium of the class Ignavibacteria from a well of Yessentuki mineral water deposit.</title>
        <authorList>
            <person name="Podosokorskaya O.A."/>
            <person name="Elcheninov A.G."/>
            <person name="Petrova N.F."/>
            <person name="Zavarzina D.G."/>
            <person name="Kublanov I.V."/>
            <person name="Merkel A.Y."/>
        </authorList>
    </citation>
    <scope>NUCLEOTIDE SEQUENCE</scope>
    <source>
        <strain evidence="1">09-Me</strain>
    </source>
</reference>
<dbReference type="AlphaFoldDB" id="A0AAE3NY08"/>
<dbReference type="RefSeq" id="WP_321534304.1">
    <property type="nucleotide sequence ID" value="NZ_JARGDL010000001.1"/>
</dbReference>
<evidence type="ECO:0000313" key="1">
    <source>
        <dbReference type="EMBL" id="MDF1610539.1"/>
    </source>
</evidence>
<sequence>MKEQIKRYLASNSIEEFQTDNFKVKVYTTQKKEVILDKVPEDKLWVECKLLYKDWLEIENKSKLIKKMAYVEEALDIKQNTHLKIKELP</sequence>
<keyword evidence="2" id="KW-1185">Reference proteome</keyword>
<protein>
    <submittedName>
        <fullName evidence="1">Uncharacterized protein</fullName>
    </submittedName>
</protein>
<dbReference type="EMBL" id="JARGDL010000001">
    <property type="protein sequence ID" value="MDF1610539.1"/>
    <property type="molecule type" value="Genomic_DNA"/>
</dbReference>
<proteinExistence type="predicted"/>
<organism evidence="1 2">
    <name type="scientific">Stygiobacter electus</name>
    <dbReference type="NCBI Taxonomy" id="3032292"/>
    <lineage>
        <taxon>Bacteria</taxon>
        <taxon>Pseudomonadati</taxon>
        <taxon>Ignavibacteriota</taxon>
        <taxon>Ignavibacteria</taxon>
        <taxon>Ignavibacteriales</taxon>
        <taxon>Melioribacteraceae</taxon>
        <taxon>Stygiobacter</taxon>
    </lineage>
</organism>
<gene>
    <name evidence="1" type="ORF">P0M35_00095</name>
</gene>
<evidence type="ECO:0000313" key="2">
    <source>
        <dbReference type="Proteomes" id="UP001221302"/>
    </source>
</evidence>
<accession>A0AAE3NY08</accession>
<dbReference type="Proteomes" id="UP001221302">
    <property type="component" value="Unassembled WGS sequence"/>
</dbReference>
<comment type="caution">
    <text evidence="1">The sequence shown here is derived from an EMBL/GenBank/DDBJ whole genome shotgun (WGS) entry which is preliminary data.</text>
</comment>
<name>A0AAE3NY08_9BACT</name>